<evidence type="ECO:0000256" key="4">
    <source>
        <dbReference type="ARBA" id="ARBA00022807"/>
    </source>
</evidence>
<gene>
    <name evidence="6" type="ORF">CYNAS_LOCUS1929</name>
</gene>
<organism evidence="6 7">
    <name type="scientific">Cylicocyclus nassatus</name>
    <name type="common">Nematode worm</name>
    <dbReference type="NCBI Taxonomy" id="53992"/>
    <lineage>
        <taxon>Eukaryota</taxon>
        <taxon>Metazoa</taxon>
        <taxon>Ecdysozoa</taxon>
        <taxon>Nematoda</taxon>
        <taxon>Chromadorea</taxon>
        <taxon>Rhabditida</taxon>
        <taxon>Rhabditina</taxon>
        <taxon>Rhabditomorpha</taxon>
        <taxon>Strongyloidea</taxon>
        <taxon>Strongylidae</taxon>
        <taxon>Cylicocyclus</taxon>
    </lineage>
</organism>
<dbReference type="Gene3D" id="3.90.70.10">
    <property type="entry name" value="Cysteine proteinases"/>
    <property type="match status" value="2"/>
</dbReference>
<dbReference type="SUPFAM" id="SSF54001">
    <property type="entry name" value="Cysteine proteinases"/>
    <property type="match status" value="1"/>
</dbReference>
<sequence length="233" mass="25888">MLGVNNAWFSAKTLKSLSSTRFLNISLPEEFDARAWWPSCESIGFIRDQSSCGSCWAFGAVEAMSDRICIASRGELTPTLSADDILACCESCGYGCRGGYPDKAWEYWVENGVVTGGGYKDNDVYVGLMSYAIDNNEDAIRKELMTYGPIEVAFMVYTDFFHYKKGIYKHTAGFLAGGHAVKLIGWGKEEETPYWLIVNSWGKDWGEEGFFKILRGSNECGIEKYAIAGVPKV</sequence>
<protein>
    <recommendedName>
        <fullName evidence="5">Peptidase C1A papain C-terminal domain-containing protein</fullName>
    </recommendedName>
</protein>
<dbReference type="InterPro" id="IPR038765">
    <property type="entry name" value="Papain-like_cys_pep_sf"/>
</dbReference>
<keyword evidence="4" id="KW-0788">Thiol protease</keyword>
<dbReference type="CDD" id="cd02620">
    <property type="entry name" value="Peptidase_C1A_CathepsinB"/>
    <property type="match status" value="1"/>
</dbReference>
<dbReference type="InterPro" id="IPR025660">
    <property type="entry name" value="Pept_his_AS"/>
</dbReference>
<dbReference type="PROSITE" id="PS00639">
    <property type="entry name" value="THIOL_PROTEASE_HIS"/>
    <property type="match status" value="1"/>
</dbReference>
<keyword evidence="7" id="KW-1185">Reference proteome</keyword>
<dbReference type="InterPro" id="IPR000169">
    <property type="entry name" value="Pept_cys_AS"/>
</dbReference>
<dbReference type="Proteomes" id="UP001176961">
    <property type="component" value="Unassembled WGS sequence"/>
</dbReference>
<dbReference type="Pfam" id="PF00112">
    <property type="entry name" value="Peptidase_C1"/>
    <property type="match status" value="1"/>
</dbReference>
<evidence type="ECO:0000259" key="5">
    <source>
        <dbReference type="SMART" id="SM00645"/>
    </source>
</evidence>
<keyword evidence="3" id="KW-0378">Hydrolase</keyword>
<comment type="similarity">
    <text evidence="1">Belongs to the peptidase C1 family.</text>
</comment>
<dbReference type="GO" id="GO:0006508">
    <property type="term" value="P:proteolysis"/>
    <property type="evidence" value="ECO:0007669"/>
    <property type="project" value="UniProtKB-KW"/>
</dbReference>
<evidence type="ECO:0000256" key="1">
    <source>
        <dbReference type="ARBA" id="ARBA00008455"/>
    </source>
</evidence>
<dbReference type="InterPro" id="IPR013128">
    <property type="entry name" value="Peptidase_C1A"/>
</dbReference>
<dbReference type="PROSITE" id="PS00139">
    <property type="entry name" value="THIOL_PROTEASE_CYS"/>
    <property type="match status" value="1"/>
</dbReference>
<evidence type="ECO:0000313" key="6">
    <source>
        <dbReference type="EMBL" id="CAJ0589946.1"/>
    </source>
</evidence>
<accession>A0AA36DLL2</accession>
<dbReference type="SMART" id="SM00645">
    <property type="entry name" value="Pept_C1"/>
    <property type="match status" value="1"/>
</dbReference>
<dbReference type="EMBL" id="CATQJL010000001">
    <property type="protein sequence ID" value="CAJ0589946.1"/>
    <property type="molecule type" value="Genomic_DNA"/>
</dbReference>
<name>A0AA36DLL2_CYLNA</name>
<proteinExistence type="inferred from homology"/>
<evidence type="ECO:0000313" key="7">
    <source>
        <dbReference type="Proteomes" id="UP001176961"/>
    </source>
</evidence>
<dbReference type="PRINTS" id="PR00705">
    <property type="entry name" value="PAPAIN"/>
</dbReference>
<dbReference type="InterPro" id="IPR000668">
    <property type="entry name" value="Peptidase_C1A_C"/>
</dbReference>
<dbReference type="AlphaFoldDB" id="A0AA36DLL2"/>
<feature type="domain" description="Peptidase C1A papain C-terminal" evidence="5">
    <location>
        <begin position="27"/>
        <end position="230"/>
    </location>
</feature>
<comment type="caution">
    <text evidence="6">The sequence shown here is derived from an EMBL/GenBank/DDBJ whole genome shotgun (WGS) entry which is preliminary data.</text>
</comment>
<evidence type="ECO:0000256" key="2">
    <source>
        <dbReference type="ARBA" id="ARBA00022670"/>
    </source>
</evidence>
<reference evidence="6" key="1">
    <citation type="submission" date="2023-07" db="EMBL/GenBank/DDBJ databases">
        <authorList>
            <consortium name="CYATHOMIX"/>
        </authorList>
    </citation>
    <scope>NUCLEOTIDE SEQUENCE</scope>
    <source>
        <strain evidence="6">N/A</strain>
    </source>
</reference>
<dbReference type="PANTHER" id="PTHR12411">
    <property type="entry name" value="CYSTEINE PROTEASE FAMILY C1-RELATED"/>
    <property type="match status" value="1"/>
</dbReference>
<evidence type="ECO:0000256" key="3">
    <source>
        <dbReference type="ARBA" id="ARBA00022801"/>
    </source>
</evidence>
<keyword evidence="2" id="KW-0645">Protease</keyword>
<dbReference type="GO" id="GO:0008234">
    <property type="term" value="F:cysteine-type peptidase activity"/>
    <property type="evidence" value="ECO:0007669"/>
    <property type="project" value="UniProtKB-KW"/>
</dbReference>